<sequence length="64" mass="7564">MDEGIINMQKIIVEISQDRLEKKISPLIIEKIKTKYHSYIGLEMIIDTVKSIEIENLERYLDDL</sequence>
<keyword evidence="2" id="KW-1185">Reference proteome</keyword>
<name>A0ABT3EI39_9FLAO</name>
<dbReference type="Proteomes" id="UP001165677">
    <property type="component" value="Unassembled WGS sequence"/>
</dbReference>
<evidence type="ECO:0000313" key="2">
    <source>
        <dbReference type="Proteomes" id="UP001165677"/>
    </source>
</evidence>
<evidence type="ECO:0000313" key="1">
    <source>
        <dbReference type="EMBL" id="MCW1148233.1"/>
    </source>
</evidence>
<proteinExistence type="predicted"/>
<comment type="caution">
    <text evidence="1">The sequence shown here is derived from an EMBL/GenBank/DDBJ whole genome shotgun (WGS) entry which is preliminary data.</text>
</comment>
<protein>
    <recommendedName>
        <fullName evidence="3">DUF4351 domain-containing protein</fullName>
    </recommendedName>
</protein>
<accession>A0ABT3EI39</accession>
<dbReference type="EMBL" id="JAPCIO010000005">
    <property type="protein sequence ID" value="MCW1148233.1"/>
    <property type="molecule type" value="Genomic_DNA"/>
</dbReference>
<reference evidence="1" key="1">
    <citation type="submission" date="2022-10" db="EMBL/GenBank/DDBJ databases">
        <title>Flavobacterium sp. nov., a bacterium isolated from lake sediment.</title>
        <authorList>
            <person name="Qu J.-H."/>
        </authorList>
    </citation>
    <scope>NUCLEOTIDE SEQUENCE</scope>
    <source>
        <strain evidence="1">TH16-21</strain>
    </source>
</reference>
<evidence type="ECO:0008006" key="3">
    <source>
        <dbReference type="Google" id="ProtNLM"/>
    </source>
</evidence>
<dbReference type="RefSeq" id="WP_264369007.1">
    <property type="nucleotide sequence ID" value="NZ_JAPCIO010000005.1"/>
</dbReference>
<gene>
    <name evidence="1" type="ORF">OJ995_08380</name>
</gene>
<organism evidence="1 2">
    <name type="scientific">Flavobacterium lacisediminis</name>
    <dbReference type="NCBI Taxonomy" id="2989705"/>
    <lineage>
        <taxon>Bacteria</taxon>
        <taxon>Pseudomonadati</taxon>
        <taxon>Bacteroidota</taxon>
        <taxon>Flavobacteriia</taxon>
        <taxon>Flavobacteriales</taxon>
        <taxon>Flavobacteriaceae</taxon>
        <taxon>Flavobacterium</taxon>
    </lineage>
</organism>